<evidence type="ECO:0000313" key="2">
    <source>
        <dbReference type="Proteomes" id="UP001272242"/>
    </source>
</evidence>
<organism evidence="1 2">
    <name type="scientific">Gemmata algarum</name>
    <dbReference type="NCBI Taxonomy" id="2975278"/>
    <lineage>
        <taxon>Bacteria</taxon>
        <taxon>Pseudomonadati</taxon>
        <taxon>Planctomycetota</taxon>
        <taxon>Planctomycetia</taxon>
        <taxon>Gemmatales</taxon>
        <taxon>Gemmataceae</taxon>
        <taxon>Gemmata</taxon>
    </lineage>
</organism>
<sequence length="83" mass="8672">MATVPSFEDVDKHIQAADLTAIQPGGKSHPAAGVTGAAALPNICPAYKTVRPILVLASNTPLLPQKWRDAIKAFIGVLDVICP</sequence>
<proteinExistence type="predicted"/>
<name>A0ABU5F2H0_9BACT</name>
<gene>
    <name evidence="1" type="ORF">R5W23_003215</name>
</gene>
<dbReference type="Proteomes" id="UP001272242">
    <property type="component" value="Unassembled WGS sequence"/>
</dbReference>
<reference evidence="2" key="1">
    <citation type="journal article" date="2023" name="Mar. Drugs">
        <title>Gemmata algarum, a Novel Planctomycete Isolated from an Algal Mat, Displays Antimicrobial Activity.</title>
        <authorList>
            <person name="Kumar G."/>
            <person name="Kallscheuer N."/>
            <person name="Kashif M."/>
            <person name="Ahamad S."/>
            <person name="Jagadeeshwari U."/>
            <person name="Pannikurungottu S."/>
            <person name="Haufschild T."/>
            <person name="Kabuu M."/>
            <person name="Sasikala C."/>
            <person name="Jogler C."/>
            <person name="Ramana C."/>
        </authorList>
    </citation>
    <scope>NUCLEOTIDE SEQUENCE [LARGE SCALE GENOMIC DNA]</scope>
    <source>
        <strain evidence="2">JC673</strain>
    </source>
</reference>
<dbReference type="EMBL" id="JAXBLV010000200">
    <property type="protein sequence ID" value="MDY3561787.1"/>
    <property type="molecule type" value="Genomic_DNA"/>
</dbReference>
<keyword evidence="2" id="KW-1185">Reference proteome</keyword>
<dbReference type="RefSeq" id="WP_320688136.1">
    <property type="nucleotide sequence ID" value="NZ_JAXBLV010000200.1"/>
</dbReference>
<accession>A0ABU5F2H0</accession>
<comment type="caution">
    <text evidence="1">The sequence shown here is derived from an EMBL/GenBank/DDBJ whole genome shotgun (WGS) entry which is preliminary data.</text>
</comment>
<evidence type="ECO:0000313" key="1">
    <source>
        <dbReference type="EMBL" id="MDY3561787.1"/>
    </source>
</evidence>
<protein>
    <submittedName>
        <fullName evidence="1">Uncharacterized protein</fullName>
    </submittedName>
</protein>